<dbReference type="EMBL" id="BARU01023233">
    <property type="protein sequence ID" value="GAH50752.1"/>
    <property type="molecule type" value="Genomic_DNA"/>
</dbReference>
<accession>X1G0H2</accession>
<evidence type="ECO:0000313" key="1">
    <source>
        <dbReference type="EMBL" id="GAH50752.1"/>
    </source>
</evidence>
<gene>
    <name evidence="1" type="ORF">S03H2_37730</name>
</gene>
<sequence length="53" mass="5913">MLLHKIPGLKNSHCESKSGCRRFASPQKLDANTQHSDPVLRSDFGPFIAYLLS</sequence>
<proteinExistence type="predicted"/>
<name>X1G0H2_9ZZZZ</name>
<dbReference type="AlphaFoldDB" id="X1G0H2"/>
<comment type="caution">
    <text evidence="1">The sequence shown here is derived from an EMBL/GenBank/DDBJ whole genome shotgun (WGS) entry which is preliminary data.</text>
</comment>
<organism evidence="1">
    <name type="scientific">marine sediment metagenome</name>
    <dbReference type="NCBI Taxonomy" id="412755"/>
    <lineage>
        <taxon>unclassified sequences</taxon>
        <taxon>metagenomes</taxon>
        <taxon>ecological metagenomes</taxon>
    </lineage>
</organism>
<protein>
    <submittedName>
        <fullName evidence="1">Uncharacterized protein</fullName>
    </submittedName>
</protein>
<reference evidence="1" key="1">
    <citation type="journal article" date="2014" name="Front. Microbiol.">
        <title>High frequency of phylogenetically diverse reductive dehalogenase-homologous genes in deep subseafloor sedimentary metagenomes.</title>
        <authorList>
            <person name="Kawai M."/>
            <person name="Futagami T."/>
            <person name="Toyoda A."/>
            <person name="Takaki Y."/>
            <person name="Nishi S."/>
            <person name="Hori S."/>
            <person name="Arai W."/>
            <person name="Tsubouchi T."/>
            <person name="Morono Y."/>
            <person name="Uchiyama I."/>
            <person name="Ito T."/>
            <person name="Fujiyama A."/>
            <person name="Inagaki F."/>
            <person name="Takami H."/>
        </authorList>
    </citation>
    <scope>NUCLEOTIDE SEQUENCE</scope>
    <source>
        <strain evidence="1">Expedition CK06-06</strain>
    </source>
</reference>